<organism evidence="9 10">
    <name type="scientific">Streptococcus suis</name>
    <dbReference type="NCBI Taxonomy" id="1307"/>
    <lineage>
        <taxon>Bacteria</taxon>
        <taxon>Bacillati</taxon>
        <taxon>Bacillota</taxon>
        <taxon>Bacilli</taxon>
        <taxon>Lactobacillales</taxon>
        <taxon>Streptococcaceae</taxon>
        <taxon>Streptococcus</taxon>
    </lineage>
</organism>
<proteinExistence type="inferred from homology"/>
<keyword evidence="4 7" id="KW-0812">Transmembrane</keyword>
<evidence type="ECO:0000256" key="2">
    <source>
        <dbReference type="ARBA" id="ARBA00022448"/>
    </source>
</evidence>
<dbReference type="RefSeq" id="WP_160863602.1">
    <property type="nucleotide sequence ID" value="NZ_WNXH01000001.1"/>
</dbReference>
<feature type="transmembrane region" description="Helical" evidence="8">
    <location>
        <begin position="26"/>
        <end position="46"/>
    </location>
</feature>
<comment type="subcellular location">
    <subcellularLocation>
        <location evidence="1 7">Cell membrane</location>
        <topology evidence="1 7">Multi-pass membrane protein</topology>
    </subcellularLocation>
</comment>
<dbReference type="InterPro" id="IPR037185">
    <property type="entry name" value="EmrE-like"/>
</dbReference>
<evidence type="ECO:0000256" key="3">
    <source>
        <dbReference type="ARBA" id="ARBA00022475"/>
    </source>
</evidence>
<name>A0A6L8MUT6_STRSU</name>
<dbReference type="EMBL" id="WNXH01000001">
    <property type="protein sequence ID" value="MYN68829.1"/>
    <property type="molecule type" value="Genomic_DNA"/>
</dbReference>
<dbReference type="InterPro" id="IPR045324">
    <property type="entry name" value="Small_multidrug_res"/>
</dbReference>
<dbReference type="InterPro" id="IPR000390">
    <property type="entry name" value="Small_drug/metabolite_transptr"/>
</dbReference>
<evidence type="ECO:0000256" key="5">
    <source>
        <dbReference type="ARBA" id="ARBA00022989"/>
    </source>
</evidence>
<dbReference type="PANTHER" id="PTHR30561">
    <property type="entry name" value="SMR FAMILY PROTON-DEPENDENT DRUG EFFLUX TRANSPORTER SUGE"/>
    <property type="match status" value="1"/>
</dbReference>
<dbReference type="Proteomes" id="UP000483765">
    <property type="component" value="Unassembled WGS sequence"/>
</dbReference>
<accession>A0A6L8MUT6</accession>
<evidence type="ECO:0000256" key="6">
    <source>
        <dbReference type="ARBA" id="ARBA00023136"/>
    </source>
</evidence>
<keyword evidence="6 8" id="KW-0472">Membrane</keyword>
<dbReference type="GO" id="GO:0015297">
    <property type="term" value="F:antiporter activity"/>
    <property type="evidence" value="ECO:0007669"/>
    <property type="project" value="TreeGrafter"/>
</dbReference>
<dbReference type="PANTHER" id="PTHR30561:SF1">
    <property type="entry name" value="MULTIDRUG TRANSPORTER EMRE"/>
    <property type="match status" value="1"/>
</dbReference>
<evidence type="ECO:0000256" key="7">
    <source>
        <dbReference type="RuleBase" id="RU003942"/>
    </source>
</evidence>
<evidence type="ECO:0000256" key="8">
    <source>
        <dbReference type="SAM" id="Phobius"/>
    </source>
</evidence>
<feature type="transmembrane region" description="Helical" evidence="8">
    <location>
        <begin position="58"/>
        <end position="78"/>
    </location>
</feature>
<comment type="caution">
    <text evidence="9">The sequence shown here is derived from an EMBL/GenBank/DDBJ whole genome shotgun (WGS) entry which is preliminary data.</text>
</comment>
<evidence type="ECO:0000313" key="9">
    <source>
        <dbReference type="EMBL" id="MYN68829.1"/>
    </source>
</evidence>
<sequence>MNFVYLVISIIAELFATSYLRETKGFTNLVPSLICGIAYVVCHYTFSKAILSLNLGVAYALWCGIGILVTTIVSYSIYREHVSWPSLSGVALILLGTILVNLGGY</sequence>
<keyword evidence="2" id="KW-0813">Transport</keyword>
<dbReference type="GO" id="GO:0005886">
    <property type="term" value="C:plasma membrane"/>
    <property type="evidence" value="ECO:0007669"/>
    <property type="project" value="UniProtKB-SubCell"/>
</dbReference>
<evidence type="ECO:0000313" key="10">
    <source>
        <dbReference type="Proteomes" id="UP000483765"/>
    </source>
</evidence>
<dbReference type="GO" id="GO:0031460">
    <property type="term" value="P:glycine betaine transport"/>
    <property type="evidence" value="ECO:0007669"/>
    <property type="project" value="TreeGrafter"/>
</dbReference>
<evidence type="ECO:0000256" key="1">
    <source>
        <dbReference type="ARBA" id="ARBA00004651"/>
    </source>
</evidence>
<keyword evidence="5 8" id="KW-1133">Transmembrane helix</keyword>
<reference evidence="9 10" key="1">
    <citation type="submission" date="2019-11" db="EMBL/GenBank/DDBJ databases">
        <title>Divergent Streptococcus suis from cattle.</title>
        <authorList>
            <person name="Williamson C."/>
        </authorList>
    </citation>
    <scope>NUCLEOTIDE SEQUENCE [LARGE SCALE GENOMIC DNA]</scope>
    <source>
        <strain evidence="9 10">10-36905</strain>
    </source>
</reference>
<keyword evidence="3" id="KW-1003">Cell membrane</keyword>
<dbReference type="Gene3D" id="1.10.3730.20">
    <property type="match status" value="1"/>
</dbReference>
<feature type="transmembrane region" description="Helical" evidence="8">
    <location>
        <begin position="84"/>
        <end position="104"/>
    </location>
</feature>
<gene>
    <name evidence="9" type="ORF">GLP18_01045</name>
</gene>
<comment type="similarity">
    <text evidence="7">Belongs to the drug/metabolite transporter (DMT) superfamily. Small multidrug resistance (SMR) (TC 2.A.7.1) family.</text>
</comment>
<evidence type="ECO:0000256" key="4">
    <source>
        <dbReference type="ARBA" id="ARBA00022692"/>
    </source>
</evidence>
<dbReference type="GO" id="GO:0015199">
    <property type="term" value="F:amino-acid betaine transmembrane transporter activity"/>
    <property type="evidence" value="ECO:0007669"/>
    <property type="project" value="TreeGrafter"/>
</dbReference>
<dbReference type="SUPFAM" id="SSF103481">
    <property type="entry name" value="Multidrug resistance efflux transporter EmrE"/>
    <property type="match status" value="1"/>
</dbReference>
<dbReference type="GO" id="GO:0015220">
    <property type="term" value="F:choline transmembrane transporter activity"/>
    <property type="evidence" value="ECO:0007669"/>
    <property type="project" value="TreeGrafter"/>
</dbReference>
<dbReference type="AlphaFoldDB" id="A0A6L8MUT6"/>
<protein>
    <submittedName>
        <fullName evidence="9">QacE family quaternary ammonium compound efflux SMR transporter</fullName>
    </submittedName>
</protein>
<dbReference type="Pfam" id="PF00893">
    <property type="entry name" value="Multi_Drug_Res"/>
    <property type="match status" value="1"/>
</dbReference>